<reference evidence="2" key="1">
    <citation type="submission" date="2015-08" db="EMBL/GenBank/DDBJ databases">
        <authorList>
            <person name="Babu N.S."/>
            <person name="Beckwith C.J."/>
            <person name="Beseler K.G."/>
            <person name="Brison A."/>
            <person name="Carone J.V."/>
            <person name="Caskin T.P."/>
            <person name="Diamond M."/>
            <person name="Durham M.E."/>
            <person name="Foxe J.M."/>
            <person name="Go M."/>
            <person name="Henderson B.A."/>
            <person name="Jones I.B."/>
            <person name="McGettigan J.A."/>
            <person name="Micheletti S.J."/>
            <person name="Nasrallah M.E."/>
            <person name="Ortiz D."/>
            <person name="Piller C.R."/>
            <person name="Privatt S.R."/>
            <person name="Schneider S.L."/>
            <person name="Sharp S."/>
            <person name="Smith T.C."/>
            <person name="Stanton J.D."/>
            <person name="Ullery H.E."/>
            <person name="Wilson R.J."/>
            <person name="Serrano M.G."/>
            <person name="Buck G."/>
            <person name="Lee V."/>
            <person name="Wang Y."/>
            <person name="Carvalho R."/>
            <person name="Voegtly L."/>
            <person name="Shi R."/>
            <person name="Duckworth R."/>
            <person name="Johnson A."/>
            <person name="Loviza R."/>
            <person name="Walstead R."/>
            <person name="Shah Z."/>
            <person name="Kiflezghi M."/>
            <person name="Wade K."/>
            <person name="Ball S.L."/>
            <person name="Bradley K.W."/>
            <person name="Asai D.J."/>
            <person name="Bowman C.A."/>
            <person name="Russell D.A."/>
            <person name="Pope W.H."/>
            <person name="Jacobs-Sera D."/>
            <person name="Hendrix R.W."/>
            <person name="Hatfull G.F."/>
        </authorList>
    </citation>
    <scope>NUCLEOTIDE SEQUENCE</scope>
</reference>
<evidence type="ECO:0000313" key="2">
    <source>
        <dbReference type="EMBL" id="JAT75814.1"/>
    </source>
</evidence>
<organism evidence="2">
    <name type="scientific">Auxenochlorella protothecoides</name>
    <name type="common">Green microalga</name>
    <name type="synonym">Chlorella protothecoides</name>
    <dbReference type="NCBI Taxonomy" id="3075"/>
    <lineage>
        <taxon>Eukaryota</taxon>
        <taxon>Viridiplantae</taxon>
        <taxon>Chlorophyta</taxon>
        <taxon>core chlorophytes</taxon>
        <taxon>Trebouxiophyceae</taxon>
        <taxon>Chlorellales</taxon>
        <taxon>Chlorellaceae</taxon>
        <taxon>Auxenochlorella</taxon>
    </lineage>
</organism>
<protein>
    <submittedName>
        <fullName evidence="2">Uncharacterized protein</fullName>
    </submittedName>
</protein>
<sequence>MMTASMSSVSMLSSRANTRPAGTTTQARPNVRHGAHMVQRTAPMTLVRAGGTDSASKGADKREGDKSSTSGQSPRSGEPSENDGEGAGYNMAEISEKGGEATAKKAKESEEKAKK</sequence>
<feature type="compositionally biased region" description="Polar residues" evidence="1">
    <location>
        <begin position="15"/>
        <end position="28"/>
    </location>
</feature>
<evidence type="ECO:0000256" key="1">
    <source>
        <dbReference type="SAM" id="MobiDB-lite"/>
    </source>
</evidence>
<proteinExistence type="predicted"/>
<feature type="compositionally biased region" description="Low complexity" evidence="1">
    <location>
        <begin position="1"/>
        <end position="14"/>
    </location>
</feature>
<dbReference type="EMBL" id="GDKF01002808">
    <property type="protein sequence ID" value="JAT75814.1"/>
    <property type="molecule type" value="Transcribed_RNA"/>
</dbReference>
<dbReference type="EMBL" id="GDKF01001493">
    <property type="protein sequence ID" value="JAT77129.1"/>
    <property type="molecule type" value="Transcribed_RNA"/>
</dbReference>
<dbReference type="AlphaFoldDB" id="A0A1D2A9G3"/>
<name>A0A1D2A9G3_AUXPR</name>
<feature type="compositionally biased region" description="Basic and acidic residues" evidence="1">
    <location>
        <begin position="94"/>
        <end position="115"/>
    </location>
</feature>
<evidence type="ECO:0000313" key="3">
    <source>
        <dbReference type="EMBL" id="JAT77129.1"/>
    </source>
</evidence>
<gene>
    <name evidence="2" type="ORF">g.16614</name>
    <name evidence="3" type="ORF">g.16619</name>
</gene>
<accession>A0A1D2A9G3</accession>
<feature type="region of interest" description="Disordered" evidence="1">
    <location>
        <begin position="1"/>
        <end position="115"/>
    </location>
</feature>